<sequence length="133" mass="14681">MAMLKLNHGLSFGMGKKFDFAIKGGGRILRFDGMIRDEKQGIRLGCCSGIENGRVITAGDTDYYYYTSSIASVDHSTAAESDIEGEEFVRMMREAQPYFLAHRGRTFVVVLSAEIIDSPFLSSILKNLGKVVS</sequence>
<reference evidence="1 2" key="1">
    <citation type="journal article" date="2021" name="BMC Genomics">
        <title>Datura genome reveals duplications of psychoactive alkaloid biosynthetic genes and high mutation rate following tissue culture.</title>
        <authorList>
            <person name="Rajewski A."/>
            <person name="Carter-House D."/>
            <person name="Stajich J."/>
            <person name="Litt A."/>
        </authorList>
    </citation>
    <scope>NUCLEOTIDE SEQUENCE [LARGE SCALE GENOMIC DNA]</scope>
    <source>
        <strain evidence="1">AR-01</strain>
    </source>
</reference>
<comment type="caution">
    <text evidence="1">The sequence shown here is derived from an EMBL/GenBank/DDBJ whole genome shotgun (WGS) entry which is preliminary data.</text>
</comment>
<dbReference type="Proteomes" id="UP000823775">
    <property type="component" value="Unassembled WGS sequence"/>
</dbReference>
<evidence type="ECO:0000313" key="1">
    <source>
        <dbReference type="EMBL" id="MCE3050196.1"/>
    </source>
</evidence>
<gene>
    <name evidence="1" type="ORF">HAX54_046618</name>
</gene>
<protein>
    <submittedName>
        <fullName evidence="1">Uncharacterized protein</fullName>
    </submittedName>
</protein>
<accession>A0ABS8WHB1</accession>
<dbReference type="PANTHER" id="PTHR30602">
    <property type="entry name" value="AMINO-ACID ACETYLTRANSFERASE"/>
    <property type="match status" value="1"/>
</dbReference>
<dbReference type="PANTHER" id="PTHR30602:SF13">
    <property type="entry name" value="AMINO-ACID N-ACETYLTRANSFERASE"/>
    <property type="match status" value="1"/>
</dbReference>
<dbReference type="EMBL" id="JACEIK010007386">
    <property type="protein sequence ID" value="MCE3050196.1"/>
    <property type="molecule type" value="Genomic_DNA"/>
</dbReference>
<organism evidence="1 2">
    <name type="scientific">Datura stramonium</name>
    <name type="common">Jimsonweed</name>
    <name type="synonym">Common thornapple</name>
    <dbReference type="NCBI Taxonomy" id="4076"/>
    <lineage>
        <taxon>Eukaryota</taxon>
        <taxon>Viridiplantae</taxon>
        <taxon>Streptophyta</taxon>
        <taxon>Embryophyta</taxon>
        <taxon>Tracheophyta</taxon>
        <taxon>Spermatophyta</taxon>
        <taxon>Magnoliopsida</taxon>
        <taxon>eudicotyledons</taxon>
        <taxon>Gunneridae</taxon>
        <taxon>Pentapetalae</taxon>
        <taxon>asterids</taxon>
        <taxon>lamiids</taxon>
        <taxon>Solanales</taxon>
        <taxon>Solanaceae</taxon>
        <taxon>Solanoideae</taxon>
        <taxon>Datureae</taxon>
        <taxon>Datura</taxon>
    </lineage>
</organism>
<dbReference type="InterPro" id="IPR010167">
    <property type="entry name" value="NH2A_AcTrfase"/>
</dbReference>
<dbReference type="Gene3D" id="3.40.1160.10">
    <property type="entry name" value="Acetylglutamate kinase-like"/>
    <property type="match status" value="1"/>
</dbReference>
<proteinExistence type="predicted"/>
<keyword evidence="2" id="KW-1185">Reference proteome</keyword>
<evidence type="ECO:0000313" key="2">
    <source>
        <dbReference type="Proteomes" id="UP000823775"/>
    </source>
</evidence>
<name>A0ABS8WHB1_DATST</name>
<dbReference type="InterPro" id="IPR036393">
    <property type="entry name" value="AceGlu_kinase-like_sf"/>
</dbReference>